<evidence type="ECO:0000313" key="3">
    <source>
        <dbReference type="Proteomes" id="UP000315647"/>
    </source>
</evidence>
<protein>
    <submittedName>
        <fullName evidence="2">Uncharacterized protein</fullName>
    </submittedName>
</protein>
<keyword evidence="1" id="KW-0472">Membrane</keyword>
<feature type="transmembrane region" description="Helical" evidence="1">
    <location>
        <begin position="12"/>
        <end position="28"/>
    </location>
</feature>
<feature type="transmembrane region" description="Helical" evidence="1">
    <location>
        <begin position="171"/>
        <end position="190"/>
    </location>
</feature>
<keyword evidence="1" id="KW-0812">Transmembrane</keyword>
<organism evidence="2 3">
    <name type="scientific">Gimesia panareensis</name>
    <dbReference type="NCBI Taxonomy" id="2527978"/>
    <lineage>
        <taxon>Bacteria</taxon>
        <taxon>Pseudomonadati</taxon>
        <taxon>Planctomycetota</taxon>
        <taxon>Planctomycetia</taxon>
        <taxon>Planctomycetales</taxon>
        <taxon>Planctomycetaceae</taxon>
        <taxon>Gimesia</taxon>
    </lineage>
</organism>
<keyword evidence="1" id="KW-1133">Transmembrane helix</keyword>
<gene>
    <name evidence="2" type="ORF">Enr10x_26690</name>
</gene>
<name>A0A517Q6U0_9PLAN</name>
<dbReference type="EMBL" id="CP037421">
    <property type="protein sequence ID" value="QDT27352.1"/>
    <property type="molecule type" value="Genomic_DNA"/>
</dbReference>
<proteinExistence type="predicted"/>
<dbReference type="RefSeq" id="WP_145449650.1">
    <property type="nucleotide sequence ID" value="NZ_CP037421.1"/>
</dbReference>
<feature type="transmembrane region" description="Helical" evidence="1">
    <location>
        <begin position="76"/>
        <end position="96"/>
    </location>
</feature>
<dbReference type="Proteomes" id="UP000315647">
    <property type="component" value="Chromosome"/>
</dbReference>
<keyword evidence="3" id="KW-1185">Reference proteome</keyword>
<evidence type="ECO:0000256" key="1">
    <source>
        <dbReference type="SAM" id="Phobius"/>
    </source>
</evidence>
<sequence>MKFPDLNLREFSIWFLMAVSVAVCLPLAEWLSLSKDGDAVYLYVSFVYYIAFLVAVVILPVFLVRLFLKRTRPRALAWLLVIGIYLPCFSVGVHLAKQYWTAGWEAFSERSQPLIAAIREYERDQGKPPETLADLVPDYLSAVPDTGIGACSEYQYFTGKRAQNEFEGNPWVLQVIPPVAGIGFDLVLYFPQQNYPKRVYGGSLERVGDWAYLHE</sequence>
<feature type="transmembrane region" description="Helical" evidence="1">
    <location>
        <begin position="40"/>
        <end position="64"/>
    </location>
</feature>
<evidence type="ECO:0000313" key="2">
    <source>
        <dbReference type="EMBL" id="QDT27352.1"/>
    </source>
</evidence>
<accession>A0A517Q6U0</accession>
<reference evidence="2 3" key="1">
    <citation type="submission" date="2019-03" db="EMBL/GenBank/DDBJ databases">
        <title>Deep-cultivation of Planctomycetes and their phenomic and genomic characterization uncovers novel biology.</title>
        <authorList>
            <person name="Wiegand S."/>
            <person name="Jogler M."/>
            <person name="Boedeker C."/>
            <person name="Pinto D."/>
            <person name="Vollmers J."/>
            <person name="Rivas-Marin E."/>
            <person name="Kohn T."/>
            <person name="Peeters S.H."/>
            <person name="Heuer A."/>
            <person name="Rast P."/>
            <person name="Oberbeckmann S."/>
            <person name="Bunk B."/>
            <person name="Jeske O."/>
            <person name="Meyerdierks A."/>
            <person name="Storesund J.E."/>
            <person name="Kallscheuer N."/>
            <person name="Luecker S."/>
            <person name="Lage O.M."/>
            <person name="Pohl T."/>
            <person name="Merkel B.J."/>
            <person name="Hornburger P."/>
            <person name="Mueller R.-W."/>
            <person name="Bruemmer F."/>
            <person name="Labrenz M."/>
            <person name="Spormann A.M."/>
            <person name="Op den Camp H."/>
            <person name="Overmann J."/>
            <person name="Amann R."/>
            <person name="Jetten M.S.M."/>
            <person name="Mascher T."/>
            <person name="Medema M.H."/>
            <person name="Devos D.P."/>
            <person name="Kaster A.-K."/>
            <person name="Ovreas L."/>
            <person name="Rohde M."/>
            <person name="Galperin M.Y."/>
            <person name="Jogler C."/>
        </authorList>
    </citation>
    <scope>NUCLEOTIDE SEQUENCE [LARGE SCALE GENOMIC DNA]</scope>
    <source>
        <strain evidence="2 3">Enr10</strain>
    </source>
</reference>
<dbReference type="AlphaFoldDB" id="A0A517Q6U0"/>